<reference evidence="3" key="1">
    <citation type="submission" date="2020-05" db="EMBL/GenBank/DDBJ databases">
        <title>Phylogenomic resolution of chytrid fungi.</title>
        <authorList>
            <person name="Stajich J.E."/>
            <person name="Amses K."/>
            <person name="Simmons R."/>
            <person name="Seto K."/>
            <person name="Myers J."/>
            <person name="Bonds A."/>
            <person name="Quandt C.A."/>
            <person name="Barry K."/>
            <person name="Liu P."/>
            <person name="Grigoriev I."/>
            <person name="Longcore J.E."/>
            <person name="James T.Y."/>
        </authorList>
    </citation>
    <scope>NUCLEOTIDE SEQUENCE</scope>
    <source>
        <strain evidence="3">JEL0318</strain>
    </source>
</reference>
<dbReference type="InterPro" id="IPR007696">
    <property type="entry name" value="DNA_mismatch_repair_MutS_core"/>
</dbReference>
<feature type="domain" description="DNA mismatch repair protein MutS core" evidence="2">
    <location>
        <begin position="366"/>
        <end position="680"/>
    </location>
</feature>
<evidence type="ECO:0000259" key="2">
    <source>
        <dbReference type="SMART" id="SM00533"/>
    </source>
</evidence>
<dbReference type="GO" id="GO:0005634">
    <property type="term" value="C:nucleus"/>
    <property type="evidence" value="ECO:0007669"/>
    <property type="project" value="TreeGrafter"/>
</dbReference>
<dbReference type="PIRSF" id="PIRSF037677">
    <property type="entry name" value="DNA_mis_repair_Msh6"/>
    <property type="match status" value="1"/>
</dbReference>
<dbReference type="SMART" id="SM00533">
    <property type="entry name" value="MUTSd"/>
    <property type="match status" value="1"/>
</dbReference>
<dbReference type="PANTHER" id="PTHR11361">
    <property type="entry name" value="DNA MISMATCH REPAIR PROTEIN MUTS FAMILY MEMBER"/>
    <property type="match status" value="1"/>
</dbReference>
<dbReference type="InterPro" id="IPR017261">
    <property type="entry name" value="DNA_mismatch_repair_MutS/MSH"/>
</dbReference>
<dbReference type="Gene3D" id="1.10.1420.10">
    <property type="match status" value="2"/>
</dbReference>
<dbReference type="Gene3D" id="3.40.1170.10">
    <property type="entry name" value="DNA repair protein MutS, domain I"/>
    <property type="match status" value="1"/>
</dbReference>
<dbReference type="Gene3D" id="3.30.420.110">
    <property type="entry name" value="MutS, connector domain"/>
    <property type="match status" value="1"/>
</dbReference>
<dbReference type="Pfam" id="PF05188">
    <property type="entry name" value="MutS_II"/>
    <property type="match status" value="1"/>
</dbReference>
<feature type="non-terminal residue" evidence="3">
    <location>
        <position position="1"/>
    </location>
</feature>
<dbReference type="AlphaFoldDB" id="A0AAD5S2A3"/>
<comment type="caution">
    <text evidence="3">The sequence shown here is derived from an EMBL/GenBank/DDBJ whole genome shotgun (WGS) entry which is preliminary data.</text>
</comment>
<evidence type="ECO:0000313" key="4">
    <source>
        <dbReference type="Proteomes" id="UP001212841"/>
    </source>
</evidence>
<dbReference type="InterPro" id="IPR007860">
    <property type="entry name" value="DNA_mmatch_repair_MutS_con_dom"/>
</dbReference>
<name>A0AAD5S2A3_9FUNG</name>
<evidence type="ECO:0000313" key="3">
    <source>
        <dbReference type="EMBL" id="KAJ3036766.1"/>
    </source>
</evidence>
<feature type="compositionally biased region" description="Acidic residues" evidence="1">
    <location>
        <begin position="49"/>
        <end position="61"/>
    </location>
</feature>
<evidence type="ECO:0000256" key="1">
    <source>
        <dbReference type="SAM" id="MobiDB-lite"/>
    </source>
</evidence>
<dbReference type="InterPro" id="IPR045076">
    <property type="entry name" value="MutS"/>
</dbReference>
<dbReference type="GO" id="GO:0005524">
    <property type="term" value="F:ATP binding"/>
    <property type="evidence" value="ECO:0007669"/>
    <property type="project" value="InterPro"/>
</dbReference>
<organism evidence="3 4">
    <name type="scientific">Rhizophlyctis rosea</name>
    <dbReference type="NCBI Taxonomy" id="64517"/>
    <lineage>
        <taxon>Eukaryota</taxon>
        <taxon>Fungi</taxon>
        <taxon>Fungi incertae sedis</taxon>
        <taxon>Chytridiomycota</taxon>
        <taxon>Chytridiomycota incertae sedis</taxon>
        <taxon>Chytridiomycetes</taxon>
        <taxon>Rhizophlyctidales</taxon>
        <taxon>Rhizophlyctidaceae</taxon>
        <taxon>Rhizophlyctis</taxon>
    </lineage>
</organism>
<dbReference type="PANTHER" id="PTHR11361:SF34">
    <property type="entry name" value="DNA MISMATCH REPAIR PROTEIN MSH1, MITOCHONDRIAL"/>
    <property type="match status" value="1"/>
</dbReference>
<dbReference type="SUPFAM" id="SSF53150">
    <property type="entry name" value="DNA repair protein MutS, domain II"/>
    <property type="match status" value="1"/>
</dbReference>
<dbReference type="SUPFAM" id="SSF55271">
    <property type="entry name" value="DNA repair protein MutS, domain I"/>
    <property type="match status" value="1"/>
</dbReference>
<dbReference type="Pfam" id="PF05192">
    <property type="entry name" value="MutS_III"/>
    <property type="match status" value="1"/>
</dbReference>
<dbReference type="InterPro" id="IPR007695">
    <property type="entry name" value="DNA_mismatch_repair_MutS-lik_N"/>
</dbReference>
<dbReference type="GO" id="GO:0005739">
    <property type="term" value="C:mitochondrion"/>
    <property type="evidence" value="ECO:0007669"/>
    <property type="project" value="TreeGrafter"/>
</dbReference>
<dbReference type="GO" id="GO:0030983">
    <property type="term" value="F:mismatched DNA binding"/>
    <property type="evidence" value="ECO:0007669"/>
    <property type="project" value="InterPro"/>
</dbReference>
<accession>A0AAD5S2A3</accession>
<sequence>MRAALFPRSSVCNTLLANPATSNPPRPVYPVSSKGKRAKSPPKLVPVAEDTETADDAVAEDDNSPLLPEFYRYVKSSIEQYPDKVVLIQVGGFYELYDFFPEFEEITDTLALKRSKKKVANGELQFAGFPLIAVPTNVGKLLQRGKSVVVIKEVRTSKEEKQYRQARLATRVVDRIITPGTAVEEEWCDTSRNNYALAIAGEEVENGVVRVGLSWCDVSTGEFLVTDATIPSLREHLARIQPAEVLLGADTKQRFPQLSNLFVESGVAGLRVSHVHFKPSATQSAIRSLMSQAGTVSDRERWKAFRDFTLGEKTAAGLLVKTLTENYQNNKNVHLFAPERYVAREVMVVNAATMGALEIRRSMKGEKKGTLVAEVDKTKTAAGARLLLSRLVAPSLSIFEINRRLDILQLFYNHTNLREQVRIFLSDCKDVERSFQRMHFGDSRPDDILRLLTTMKAAQSISHLILLEISSGRVLKKIESSVKGVLGRIHDFEQLVRESEGVVEETVPDGNEVLLGTIRWGVDEGLDEAREELGELQGEREALLRKVSEVLKAKENIKLVVDKDGPCIEVGRIRQGSDLAHVQRVVHADVLFKMLPPPARKKDVLRIRYEVWTDLYEDIAAKEEELKEMEEDIFRGIIDKWKSRADHIGQTCKALAEIDVSAGLALHARDHEFVRPVVVN</sequence>
<dbReference type="InterPro" id="IPR036678">
    <property type="entry name" value="MutS_con_dom_sf"/>
</dbReference>
<feature type="region of interest" description="Disordered" evidence="1">
    <location>
        <begin position="17"/>
        <end position="61"/>
    </location>
</feature>
<dbReference type="SUPFAM" id="SSF48334">
    <property type="entry name" value="DNA repair protein MutS, domain III"/>
    <property type="match status" value="1"/>
</dbReference>
<dbReference type="GO" id="GO:0043504">
    <property type="term" value="P:mitochondrial DNA repair"/>
    <property type="evidence" value="ECO:0007669"/>
    <property type="project" value="TreeGrafter"/>
</dbReference>
<dbReference type="EMBL" id="JADGJD010001903">
    <property type="protein sequence ID" value="KAJ3036766.1"/>
    <property type="molecule type" value="Genomic_DNA"/>
</dbReference>
<dbReference type="GO" id="GO:0006298">
    <property type="term" value="P:mismatch repair"/>
    <property type="evidence" value="ECO:0007669"/>
    <property type="project" value="InterPro"/>
</dbReference>
<dbReference type="InterPro" id="IPR016151">
    <property type="entry name" value="DNA_mismatch_repair_MutS_N"/>
</dbReference>
<gene>
    <name evidence="3" type="primary">MSH3_1</name>
    <name evidence="3" type="ORF">HK097_003742</name>
</gene>
<dbReference type="InterPro" id="IPR036187">
    <property type="entry name" value="DNA_mismatch_repair_MutS_sf"/>
</dbReference>
<keyword evidence="4" id="KW-1185">Reference proteome</keyword>
<dbReference type="Pfam" id="PF01624">
    <property type="entry name" value="MutS_I"/>
    <property type="match status" value="1"/>
</dbReference>
<dbReference type="GO" id="GO:0140664">
    <property type="term" value="F:ATP-dependent DNA damage sensor activity"/>
    <property type="evidence" value="ECO:0007669"/>
    <property type="project" value="InterPro"/>
</dbReference>
<dbReference type="Proteomes" id="UP001212841">
    <property type="component" value="Unassembled WGS sequence"/>
</dbReference>
<protein>
    <submittedName>
        <fullName evidence="3">Mismatch repair protein msh3</fullName>
    </submittedName>
</protein>
<proteinExistence type="predicted"/>